<gene>
    <name evidence="13" type="ORF">EDD66_101185</name>
</gene>
<dbReference type="PROSITE" id="PS50111">
    <property type="entry name" value="CHEMOTAXIS_TRANSDUC_2"/>
    <property type="match status" value="1"/>
</dbReference>
<evidence type="ECO:0000259" key="12">
    <source>
        <dbReference type="PROSITE" id="PS50885"/>
    </source>
</evidence>
<dbReference type="Proteomes" id="UP000273083">
    <property type="component" value="Unassembled WGS sequence"/>
</dbReference>
<dbReference type="Pfam" id="PF02743">
    <property type="entry name" value="dCache_1"/>
    <property type="match status" value="1"/>
</dbReference>
<accession>A0A3N1XZ66</accession>
<reference evidence="13 14" key="1">
    <citation type="submission" date="2018-11" db="EMBL/GenBank/DDBJ databases">
        <title>Genomic Encyclopedia of Type Strains, Phase IV (KMG-IV): sequencing the most valuable type-strain genomes for metagenomic binning, comparative biology and taxonomic classification.</title>
        <authorList>
            <person name="Goeker M."/>
        </authorList>
    </citation>
    <scope>NUCLEOTIDE SEQUENCE [LARGE SCALE GENOMIC DNA]</scope>
    <source>
        <strain evidence="13 14">DSM 26537</strain>
    </source>
</reference>
<dbReference type="GO" id="GO:0005886">
    <property type="term" value="C:plasma membrane"/>
    <property type="evidence" value="ECO:0007669"/>
    <property type="project" value="UniProtKB-SubCell"/>
</dbReference>
<dbReference type="OrthoDB" id="9814363at2"/>
<evidence type="ECO:0000256" key="4">
    <source>
        <dbReference type="ARBA" id="ARBA00022692"/>
    </source>
</evidence>
<dbReference type="GO" id="GO:0006935">
    <property type="term" value="P:chemotaxis"/>
    <property type="evidence" value="ECO:0007669"/>
    <property type="project" value="UniProtKB-KW"/>
</dbReference>
<dbReference type="CDD" id="cd12912">
    <property type="entry name" value="PDC2_MCP_like"/>
    <property type="match status" value="1"/>
</dbReference>
<evidence type="ECO:0000256" key="5">
    <source>
        <dbReference type="ARBA" id="ARBA00022989"/>
    </source>
</evidence>
<keyword evidence="2" id="KW-1003">Cell membrane</keyword>
<dbReference type="GO" id="GO:0007165">
    <property type="term" value="P:signal transduction"/>
    <property type="evidence" value="ECO:0007669"/>
    <property type="project" value="UniProtKB-KW"/>
</dbReference>
<evidence type="ECO:0000256" key="8">
    <source>
        <dbReference type="ARBA" id="ARBA00029447"/>
    </source>
</evidence>
<dbReference type="SMART" id="SM00304">
    <property type="entry name" value="HAMP"/>
    <property type="match status" value="1"/>
</dbReference>
<dbReference type="EMBL" id="RJVG01000001">
    <property type="protein sequence ID" value="ROR31568.1"/>
    <property type="molecule type" value="Genomic_DNA"/>
</dbReference>
<dbReference type="Gene3D" id="3.30.450.20">
    <property type="entry name" value="PAS domain"/>
    <property type="match status" value="1"/>
</dbReference>
<feature type="domain" description="HAMP" evidence="12">
    <location>
        <begin position="302"/>
        <end position="357"/>
    </location>
</feature>
<dbReference type="InterPro" id="IPR033479">
    <property type="entry name" value="dCache_1"/>
</dbReference>
<evidence type="ECO:0000256" key="2">
    <source>
        <dbReference type="ARBA" id="ARBA00022475"/>
    </source>
</evidence>
<dbReference type="PROSITE" id="PS50885">
    <property type="entry name" value="HAMP"/>
    <property type="match status" value="1"/>
</dbReference>
<comment type="caution">
    <text evidence="13">The sequence shown here is derived from an EMBL/GenBank/DDBJ whole genome shotgun (WGS) entry which is preliminary data.</text>
</comment>
<feature type="transmembrane region" description="Helical" evidence="10">
    <location>
        <begin position="282"/>
        <end position="300"/>
    </location>
</feature>
<dbReference type="CDD" id="cd06225">
    <property type="entry name" value="HAMP"/>
    <property type="match status" value="1"/>
</dbReference>
<proteinExistence type="inferred from homology"/>
<evidence type="ECO:0000256" key="1">
    <source>
        <dbReference type="ARBA" id="ARBA00004651"/>
    </source>
</evidence>
<evidence type="ECO:0000259" key="11">
    <source>
        <dbReference type="PROSITE" id="PS50111"/>
    </source>
</evidence>
<dbReference type="AlphaFoldDB" id="A0A3N1XZ66"/>
<dbReference type="PANTHER" id="PTHR32089:SF112">
    <property type="entry name" value="LYSOZYME-LIKE PROTEIN-RELATED"/>
    <property type="match status" value="1"/>
</dbReference>
<dbReference type="Pfam" id="PF00672">
    <property type="entry name" value="HAMP"/>
    <property type="match status" value="1"/>
</dbReference>
<comment type="similarity">
    <text evidence="8">Belongs to the methyl-accepting chemotaxis (MCP) protein family.</text>
</comment>
<keyword evidence="7 9" id="KW-0807">Transducer</keyword>
<dbReference type="InterPro" id="IPR004089">
    <property type="entry name" value="MCPsignal_dom"/>
</dbReference>
<evidence type="ECO:0000256" key="7">
    <source>
        <dbReference type="ARBA" id="ARBA00023224"/>
    </source>
</evidence>
<evidence type="ECO:0000256" key="6">
    <source>
        <dbReference type="ARBA" id="ARBA00023136"/>
    </source>
</evidence>
<sequence length="662" mass="71930">MKSIKLKLIFNFSILIVLSTVTIGVAATVIASNSLTKEAKSALTTMANQGATVTESRMNTQKRTLETLVQLEEIQSMDMEIQKPILQNQLEASGFTDIGVMNMNGKVFYSNGLMLQLSENDPARKALEGKEDAFNFAFNEQSRKVDLMYAAPILKDGKVLGALVGRRDGNSLSEITDDMGYGKKGTTFIINSSGTVIASRDRELVLSQYNPIKGVEKDPGLTSEANLYKKILEQKSGILEFSSGKVREFFGFTPIPGTEWIIIFTASEDEVLASIPVLRNTSISIVAIILLISVILAYIIGNSIANPIVKAVKHVKEMADLDITRDIHKNQLKRKDEIGDLSRALQNIIDNLRMIIKEVRESSEQVAAASEELTATSEQSSTAVEEVTKTVAEIANGAMEQALNTEEGAKKADLLGESIHSNLTYVNELNQASDQVSHAVSEGLEEIENLFRKTEENNKANKQIYDVILKTNDSSLKIGEASDVINSIAEQTNLLSLNAAIEAARAGDAGKGFAVVAEEIRKLAEQSATSSKIIGEMVAELCGNSENAVQTMERVSVLVNEQTQSVIHSKDKYMLIDEASGKVSETADRLSVSGEEMDKMKNEILFTMQNLTAIAQANSASTEETSAAMEEQAASIEEIADASDGLAGLAQNLYTVISRFKI</sequence>
<evidence type="ECO:0000313" key="14">
    <source>
        <dbReference type="Proteomes" id="UP000273083"/>
    </source>
</evidence>
<evidence type="ECO:0000313" key="13">
    <source>
        <dbReference type="EMBL" id="ROR31568.1"/>
    </source>
</evidence>
<protein>
    <submittedName>
        <fullName evidence="13">Methyl-accepting chemotaxis sensory transducer with Cache sensor</fullName>
    </submittedName>
</protein>
<comment type="subcellular location">
    <subcellularLocation>
        <location evidence="1">Cell membrane</location>
        <topology evidence="1">Multi-pass membrane protein</topology>
    </subcellularLocation>
</comment>
<organism evidence="13 14">
    <name type="scientific">Mobilisporobacter senegalensis</name>
    <dbReference type="NCBI Taxonomy" id="1329262"/>
    <lineage>
        <taxon>Bacteria</taxon>
        <taxon>Bacillati</taxon>
        <taxon>Bacillota</taxon>
        <taxon>Clostridia</taxon>
        <taxon>Lachnospirales</taxon>
        <taxon>Lachnospiraceae</taxon>
        <taxon>Mobilisporobacter</taxon>
    </lineage>
</organism>
<name>A0A3N1XZ66_9FIRM</name>
<dbReference type="SMART" id="SM00283">
    <property type="entry name" value="MA"/>
    <property type="match status" value="1"/>
</dbReference>
<keyword evidence="6 10" id="KW-0472">Membrane</keyword>
<keyword evidence="4 10" id="KW-0812">Transmembrane</keyword>
<dbReference type="SUPFAM" id="SSF58104">
    <property type="entry name" value="Methyl-accepting chemotaxis protein (MCP) signaling domain"/>
    <property type="match status" value="1"/>
</dbReference>
<evidence type="ECO:0000256" key="3">
    <source>
        <dbReference type="ARBA" id="ARBA00022500"/>
    </source>
</evidence>
<evidence type="ECO:0000256" key="9">
    <source>
        <dbReference type="PROSITE-ProRule" id="PRU00284"/>
    </source>
</evidence>
<dbReference type="Gene3D" id="1.10.287.950">
    <property type="entry name" value="Methyl-accepting chemotaxis protein"/>
    <property type="match status" value="1"/>
</dbReference>
<evidence type="ECO:0000256" key="10">
    <source>
        <dbReference type="SAM" id="Phobius"/>
    </source>
</evidence>
<dbReference type="RefSeq" id="WP_123607664.1">
    <property type="nucleotide sequence ID" value="NZ_RJVG01000001.1"/>
</dbReference>
<dbReference type="Pfam" id="PF00015">
    <property type="entry name" value="MCPsignal"/>
    <property type="match status" value="1"/>
</dbReference>
<keyword evidence="5 10" id="KW-1133">Transmembrane helix</keyword>
<dbReference type="InterPro" id="IPR003660">
    <property type="entry name" value="HAMP_dom"/>
</dbReference>
<keyword evidence="14" id="KW-1185">Reference proteome</keyword>
<dbReference type="PANTHER" id="PTHR32089">
    <property type="entry name" value="METHYL-ACCEPTING CHEMOTAXIS PROTEIN MCPB"/>
    <property type="match status" value="1"/>
</dbReference>
<keyword evidence="3" id="KW-0145">Chemotaxis</keyword>
<feature type="domain" description="Methyl-accepting transducer" evidence="11">
    <location>
        <begin position="376"/>
        <end position="633"/>
    </location>
</feature>